<name>A0AAV5ACZ9_9AGAM</name>
<accession>A0AAV5ACZ9</accession>
<reference evidence="2" key="1">
    <citation type="submission" date="2021-10" db="EMBL/GenBank/DDBJ databases">
        <title>De novo Genome Assembly of Clathrus columnatus (Basidiomycota, Fungi) Using Illumina and Nanopore Sequence Data.</title>
        <authorList>
            <person name="Ogiso-Tanaka E."/>
            <person name="Itagaki H."/>
            <person name="Hosoya T."/>
            <person name="Hosaka K."/>
        </authorList>
    </citation>
    <scope>NUCLEOTIDE SEQUENCE</scope>
    <source>
        <strain evidence="2">MO-923</strain>
    </source>
</reference>
<organism evidence="2 3">
    <name type="scientific">Clathrus columnatus</name>
    <dbReference type="NCBI Taxonomy" id="1419009"/>
    <lineage>
        <taxon>Eukaryota</taxon>
        <taxon>Fungi</taxon>
        <taxon>Dikarya</taxon>
        <taxon>Basidiomycota</taxon>
        <taxon>Agaricomycotina</taxon>
        <taxon>Agaricomycetes</taxon>
        <taxon>Phallomycetidae</taxon>
        <taxon>Phallales</taxon>
        <taxon>Clathraceae</taxon>
        <taxon>Clathrus</taxon>
    </lineage>
</organism>
<feature type="region of interest" description="Disordered" evidence="1">
    <location>
        <begin position="149"/>
        <end position="170"/>
    </location>
</feature>
<proteinExistence type="predicted"/>
<evidence type="ECO:0000313" key="3">
    <source>
        <dbReference type="Proteomes" id="UP001050691"/>
    </source>
</evidence>
<dbReference type="Proteomes" id="UP001050691">
    <property type="component" value="Unassembled WGS sequence"/>
</dbReference>
<keyword evidence="3" id="KW-1185">Reference proteome</keyword>
<gene>
    <name evidence="2" type="ORF">Clacol_005807</name>
</gene>
<evidence type="ECO:0000256" key="1">
    <source>
        <dbReference type="SAM" id="MobiDB-lite"/>
    </source>
</evidence>
<feature type="region of interest" description="Disordered" evidence="1">
    <location>
        <begin position="1"/>
        <end position="58"/>
    </location>
</feature>
<evidence type="ECO:0000313" key="2">
    <source>
        <dbReference type="EMBL" id="GJJ11572.1"/>
    </source>
</evidence>
<comment type="caution">
    <text evidence="2">The sequence shown here is derived from an EMBL/GenBank/DDBJ whole genome shotgun (WGS) entry which is preliminary data.</text>
</comment>
<feature type="compositionally biased region" description="Polar residues" evidence="1">
    <location>
        <begin position="1"/>
        <end position="11"/>
    </location>
</feature>
<protein>
    <submittedName>
        <fullName evidence="2">Uncharacterized protein</fullName>
    </submittedName>
</protein>
<dbReference type="EMBL" id="BPWL01000006">
    <property type="protein sequence ID" value="GJJ11572.1"/>
    <property type="molecule type" value="Genomic_DNA"/>
</dbReference>
<dbReference type="AlphaFoldDB" id="A0AAV5ACZ9"/>
<sequence length="350" mass="40058">MSQTRSGSLKSPTFEEEMSSQSYQDDIPDETLVSDDTLKDGESDTTTPTEPDTDLDSFVPLRRCGTPCSAPPRFYTISDTDRPCLIKRCSSFTSLEDLGIFRNSIHQCLLFDEEDTESFDNETQEDCIYFPRVNDVYVEDRNPWCIMPINRPRPPRPKPRQRYEVKETDPQQIRVDVASTSHPSTMSSDVERTLGSENTSSCTLISIPYVDIEEEDLDILCPPQPIASDNSIQDCPNDSTCDEINVGEEKEEIGMIPITQPYFIPPSRNSNYYTNILPQTFRPKDIPILECSPSGSFSMAKPTSLRRSKQIVTDSIRRYVEFDLQSAKQNRKTWFEMTMEDEELEEECSY</sequence>